<keyword evidence="8" id="KW-0521">NADP</keyword>
<keyword evidence="6 7" id="KW-0676">Redox-active center</keyword>
<evidence type="ECO:0000313" key="11">
    <source>
        <dbReference type="Proteomes" id="UP000765003"/>
    </source>
</evidence>
<dbReference type="Gene3D" id="3.50.50.60">
    <property type="entry name" value="FAD/NAD(P)-binding domain"/>
    <property type="match status" value="2"/>
</dbReference>
<evidence type="ECO:0000313" key="10">
    <source>
        <dbReference type="EMBL" id="MBN4077425.1"/>
    </source>
</evidence>
<dbReference type="SUPFAM" id="SSF51905">
    <property type="entry name" value="FAD/NAD(P)-binding domain"/>
    <property type="match status" value="1"/>
</dbReference>
<proteinExistence type="inferred from homology"/>
<comment type="cofactor">
    <cofactor evidence="8">
        <name>FAD</name>
        <dbReference type="ChEBI" id="CHEBI:57692"/>
    </cofactor>
    <text evidence="8">Binds 1 FAD per subunit.</text>
</comment>
<dbReference type="EC" id="1.8.1.9" evidence="7"/>
<dbReference type="GO" id="GO:0004791">
    <property type="term" value="F:thioredoxin-disulfide reductase (NADPH) activity"/>
    <property type="evidence" value="ECO:0007669"/>
    <property type="project" value="UniProtKB-EC"/>
</dbReference>
<gene>
    <name evidence="10" type="primary">trxB</name>
    <name evidence="10" type="ORF">JYT19_00780</name>
</gene>
<evidence type="ECO:0000256" key="6">
    <source>
        <dbReference type="ARBA" id="ARBA00023284"/>
    </source>
</evidence>
<accession>A0ABS3AWF1</accession>
<keyword evidence="4 7" id="KW-0560">Oxidoreductase</keyword>
<protein>
    <recommendedName>
        <fullName evidence="7">Thioredoxin reductase</fullName>
        <ecNumber evidence="7">1.8.1.9</ecNumber>
    </recommendedName>
</protein>
<evidence type="ECO:0000256" key="2">
    <source>
        <dbReference type="ARBA" id="ARBA00022630"/>
    </source>
</evidence>
<sequence>MENHVQKVVIIGSGPAGWTAALYAARATLKPLVFEGSAPNIPGGQLMITSDVENYPGFVDGVLGPQLMEVFKKQAVRFGAKAKTENITSVDLKNKPYTLTSEMGEKILAHAVIISTGANAKLLGIKNEKELMAQGAGVSACATCDGAFYKDMDVAVIGGGDSAMEEASFLTRFAKSVTIVHRREGFRSSEIMLDRAKQNPKIKWELNQTISEILTAKMPPFNKDALSGIKLKSTKNGEEKTLKLDGLFVAIGHQPNTHLFNGSLNMDDKGYLITNNGSTKTNIEGIFACGDVQDSIYRQAVTAAGSGCMAAIDAERFLKEKGL</sequence>
<evidence type="ECO:0000256" key="8">
    <source>
        <dbReference type="RuleBase" id="RU003881"/>
    </source>
</evidence>
<comment type="catalytic activity">
    <reaction evidence="7">
        <text>[thioredoxin]-dithiol + NADP(+) = [thioredoxin]-disulfide + NADPH + H(+)</text>
        <dbReference type="Rhea" id="RHEA:20345"/>
        <dbReference type="Rhea" id="RHEA-COMP:10698"/>
        <dbReference type="Rhea" id="RHEA-COMP:10700"/>
        <dbReference type="ChEBI" id="CHEBI:15378"/>
        <dbReference type="ChEBI" id="CHEBI:29950"/>
        <dbReference type="ChEBI" id="CHEBI:50058"/>
        <dbReference type="ChEBI" id="CHEBI:57783"/>
        <dbReference type="ChEBI" id="CHEBI:58349"/>
        <dbReference type="EC" id="1.8.1.9"/>
    </reaction>
</comment>
<evidence type="ECO:0000259" key="9">
    <source>
        <dbReference type="Pfam" id="PF07992"/>
    </source>
</evidence>
<reference evidence="10" key="1">
    <citation type="submission" date="2021-02" db="EMBL/GenBank/DDBJ databases">
        <title>Activity-based single-cell genomes from oceanic crustal fluid captures similar information to metagenomic and metatranscriptomic surveys with orders of magnitude less sampling.</title>
        <authorList>
            <person name="D'Angelo T.S."/>
            <person name="Orcutt B.N."/>
        </authorList>
    </citation>
    <scope>NUCLEOTIDE SEQUENCE [LARGE SCALE GENOMIC DNA]</scope>
    <source>
        <strain evidence="10">AH-315-E05</strain>
    </source>
</reference>
<keyword evidence="5" id="KW-1015">Disulfide bond</keyword>
<keyword evidence="2 7" id="KW-0285">Flavoprotein</keyword>
<comment type="caution">
    <text evidence="10">The sequence shown here is derived from an EMBL/GenBank/DDBJ whole genome shotgun (WGS) entry which is preliminary data.</text>
</comment>
<evidence type="ECO:0000256" key="3">
    <source>
        <dbReference type="ARBA" id="ARBA00022827"/>
    </source>
</evidence>
<dbReference type="PRINTS" id="PR00368">
    <property type="entry name" value="FADPNR"/>
</dbReference>
<keyword evidence="11" id="KW-1185">Reference proteome</keyword>
<dbReference type="NCBIfam" id="TIGR01292">
    <property type="entry name" value="TRX_reduct"/>
    <property type="match status" value="1"/>
</dbReference>
<dbReference type="PRINTS" id="PR00469">
    <property type="entry name" value="PNDRDTASEII"/>
</dbReference>
<dbReference type="InterPro" id="IPR023753">
    <property type="entry name" value="FAD/NAD-binding_dom"/>
</dbReference>
<comment type="similarity">
    <text evidence="1 7">Belongs to the class-II pyridine nucleotide-disulfide oxidoreductase family.</text>
</comment>
<dbReference type="PROSITE" id="PS00573">
    <property type="entry name" value="PYRIDINE_REDOX_2"/>
    <property type="match status" value="1"/>
</dbReference>
<comment type="subunit">
    <text evidence="7">Homodimer.</text>
</comment>
<keyword evidence="3 7" id="KW-0274">FAD</keyword>
<feature type="domain" description="FAD/NAD(P)-binding" evidence="9">
    <location>
        <begin position="7"/>
        <end position="307"/>
    </location>
</feature>
<dbReference type="InterPro" id="IPR050097">
    <property type="entry name" value="Ferredoxin-NADP_redctase_2"/>
</dbReference>
<dbReference type="Proteomes" id="UP000765003">
    <property type="component" value="Unassembled WGS sequence"/>
</dbReference>
<name>A0ABS3AWF1_9FIRM</name>
<dbReference type="InterPro" id="IPR005982">
    <property type="entry name" value="Thioredox_Rdtase"/>
</dbReference>
<evidence type="ECO:0000256" key="1">
    <source>
        <dbReference type="ARBA" id="ARBA00009333"/>
    </source>
</evidence>
<evidence type="ECO:0000256" key="5">
    <source>
        <dbReference type="ARBA" id="ARBA00023157"/>
    </source>
</evidence>
<dbReference type="InterPro" id="IPR036188">
    <property type="entry name" value="FAD/NAD-bd_sf"/>
</dbReference>
<dbReference type="Pfam" id="PF07992">
    <property type="entry name" value="Pyr_redox_2"/>
    <property type="match status" value="1"/>
</dbReference>
<dbReference type="InterPro" id="IPR008255">
    <property type="entry name" value="Pyr_nucl-diS_OxRdtase_2_AS"/>
</dbReference>
<dbReference type="PANTHER" id="PTHR48105">
    <property type="entry name" value="THIOREDOXIN REDUCTASE 1-RELATED-RELATED"/>
    <property type="match status" value="1"/>
</dbReference>
<evidence type="ECO:0000256" key="7">
    <source>
        <dbReference type="RuleBase" id="RU003880"/>
    </source>
</evidence>
<dbReference type="EMBL" id="JAFITA010000009">
    <property type="protein sequence ID" value="MBN4077425.1"/>
    <property type="molecule type" value="Genomic_DNA"/>
</dbReference>
<organism evidence="10 11">
    <name type="scientific">Sulfobacillus acidophilus</name>
    <dbReference type="NCBI Taxonomy" id="53633"/>
    <lineage>
        <taxon>Bacteria</taxon>
        <taxon>Bacillati</taxon>
        <taxon>Bacillota</taxon>
        <taxon>Clostridia</taxon>
        <taxon>Eubacteriales</taxon>
        <taxon>Clostridiales Family XVII. Incertae Sedis</taxon>
        <taxon>Sulfobacillus</taxon>
    </lineage>
</organism>
<evidence type="ECO:0000256" key="4">
    <source>
        <dbReference type="ARBA" id="ARBA00023002"/>
    </source>
</evidence>